<evidence type="ECO:0000256" key="1">
    <source>
        <dbReference type="SAM" id="MobiDB-lite"/>
    </source>
</evidence>
<dbReference type="AlphaFoldDB" id="A0A6B0RDE9"/>
<dbReference type="EMBL" id="VBQZ03000043">
    <property type="protein sequence ID" value="MXQ87985.1"/>
    <property type="molecule type" value="Genomic_DNA"/>
</dbReference>
<proteinExistence type="predicted"/>
<organism evidence="2 3">
    <name type="scientific">Bos mutus</name>
    <name type="common">wild yak</name>
    <dbReference type="NCBI Taxonomy" id="72004"/>
    <lineage>
        <taxon>Eukaryota</taxon>
        <taxon>Metazoa</taxon>
        <taxon>Chordata</taxon>
        <taxon>Craniata</taxon>
        <taxon>Vertebrata</taxon>
        <taxon>Euteleostomi</taxon>
        <taxon>Mammalia</taxon>
        <taxon>Eutheria</taxon>
        <taxon>Laurasiatheria</taxon>
        <taxon>Artiodactyla</taxon>
        <taxon>Ruminantia</taxon>
        <taxon>Pecora</taxon>
        <taxon>Bovidae</taxon>
        <taxon>Bovinae</taxon>
        <taxon>Bos</taxon>
    </lineage>
</organism>
<feature type="compositionally biased region" description="Low complexity" evidence="1">
    <location>
        <begin position="17"/>
        <end position="31"/>
    </location>
</feature>
<feature type="region of interest" description="Disordered" evidence="1">
    <location>
        <begin position="46"/>
        <end position="70"/>
    </location>
</feature>
<accession>A0A6B0RDE9</accession>
<sequence length="70" mass="6912">MPPASVPAGTPAPPGPATMMPDGTLGLTPPTTERFGQAATTEGVGAIGGTPPAFNRAAPGAEFAPNTRRR</sequence>
<feature type="region of interest" description="Disordered" evidence="1">
    <location>
        <begin position="1"/>
        <end position="31"/>
    </location>
</feature>
<reference evidence="2" key="1">
    <citation type="submission" date="2019-10" db="EMBL/GenBank/DDBJ databases">
        <title>The sequence and de novo assembly of the wild yak genome.</title>
        <authorList>
            <person name="Liu Y."/>
        </authorList>
    </citation>
    <scope>NUCLEOTIDE SEQUENCE [LARGE SCALE GENOMIC DNA]</scope>
    <source>
        <strain evidence="2">WY2019</strain>
    </source>
</reference>
<comment type="caution">
    <text evidence="2">The sequence shown here is derived from an EMBL/GenBank/DDBJ whole genome shotgun (WGS) entry which is preliminary data.</text>
</comment>
<evidence type="ECO:0000313" key="3">
    <source>
        <dbReference type="Proteomes" id="UP000322234"/>
    </source>
</evidence>
<feature type="compositionally biased region" description="Pro residues" evidence="1">
    <location>
        <begin position="1"/>
        <end position="16"/>
    </location>
</feature>
<dbReference type="Proteomes" id="UP000322234">
    <property type="component" value="Unassembled WGS sequence"/>
</dbReference>
<protein>
    <submittedName>
        <fullName evidence="2">Uncharacterized protein</fullName>
    </submittedName>
</protein>
<keyword evidence="3" id="KW-1185">Reference proteome</keyword>
<evidence type="ECO:0000313" key="2">
    <source>
        <dbReference type="EMBL" id="MXQ87985.1"/>
    </source>
</evidence>
<gene>
    <name evidence="2" type="ORF">E5288_WYG022532</name>
</gene>
<name>A0A6B0RDE9_9CETA</name>